<comment type="caution">
    <text evidence="1">The sequence shown here is derived from an EMBL/GenBank/DDBJ whole genome shotgun (WGS) entry which is preliminary data.</text>
</comment>
<sequence length="188" mass="21887">MEIKKEFLEMITEDISRIDFEILGGDDESRWSLFRELDGRYQICIKDFYKGMWQSNRSGDILYFPQLKQNPEYVSDNLKLIKSKLETFRFQANSVNSPQLPATQVNVNNNINISVSFEEVREKIEDMTSLTDSETKEILDKINEIEEVINSNDKKKTKWEKVKPVLTWLADKSFDVGVAILPLLLKIG</sequence>
<dbReference type="AlphaFoldDB" id="A0A9D2BA33"/>
<name>A0A9D2BA33_9FIRM</name>
<dbReference type="EMBL" id="DXEM01000032">
    <property type="protein sequence ID" value="HIX68591.1"/>
    <property type="molecule type" value="Genomic_DNA"/>
</dbReference>
<evidence type="ECO:0000313" key="2">
    <source>
        <dbReference type="Proteomes" id="UP000886721"/>
    </source>
</evidence>
<evidence type="ECO:0000313" key="1">
    <source>
        <dbReference type="EMBL" id="HIX68591.1"/>
    </source>
</evidence>
<reference evidence="1" key="1">
    <citation type="journal article" date="2021" name="PeerJ">
        <title>Extensive microbial diversity within the chicken gut microbiome revealed by metagenomics and culture.</title>
        <authorList>
            <person name="Gilroy R."/>
            <person name="Ravi A."/>
            <person name="Getino M."/>
            <person name="Pursley I."/>
            <person name="Horton D.L."/>
            <person name="Alikhan N.F."/>
            <person name="Baker D."/>
            <person name="Gharbi K."/>
            <person name="Hall N."/>
            <person name="Watson M."/>
            <person name="Adriaenssens E.M."/>
            <person name="Foster-Nyarko E."/>
            <person name="Jarju S."/>
            <person name="Secka A."/>
            <person name="Antonio M."/>
            <person name="Oren A."/>
            <person name="Chaudhuri R.R."/>
            <person name="La Ragione R."/>
            <person name="Hildebrand F."/>
            <person name="Pallen M.J."/>
        </authorList>
    </citation>
    <scope>NUCLEOTIDE SEQUENCE</scope>
    <source>
        <strain evidence="1">CHK191-13928</strain>
    </source>
</reference>
<proteinExistence type="predicted"/>
<organism evidence="1 2">
    <name type="scientific">Candidatus Anaerostipes excrementavium</name>
    <dbReference type="NCBI Taxonomy" id="2838463"/>
    <lineage>
        <taxon>Bacteria</taxon>
        <taxon>Bacillati</taxon>
        <taxon>Bacillota</taxon>
        <taxon>Clostridia</taxon>
        <taxon>Lachnospirales</taxon>
        <taxon>Lachnospiraceae</taxon>
        <taxon>Anaerostipes</taxon>
    </lineage>
</organism>
<reference evidence="1" key="2">
    <citation type="submission" date="2021-04" db="EMBL/GenBank/DDBJ databases">
        <authorList>
            <person name="Gilroy R."/>
        </authorList>
    </citation>
    <scope>NUCLEOTIDE SEQUENCE</scope>
    <source>
        <strain evidence="1">CHK191-13928</strain>
    </source>
</reference>
<dbReference type="Proteomes" id="UP000886721">
    <property type="component" value="Unassembled WGS sequence"/>
</dbReference>
<protein>
    <submittedName>
        <fullName evidence="1">Uncharacterized protein</fullName>
    </submittedName>
</protein>
<gene>
    <name evidence="1" type="ORF">H9735_10795</name>
</gene>
<accession>A0A9D2BA33</accession>